<dbReference type="RefSeq" id="WP_354219781.1">
    <property type="nucleotide sequence ID" value="NZ_JBEPMX010000005.1"/>
</dbReference>
<dbReference type="InterPro" id="IPR004360">
    <property type="entry name" value="Glyas_Fos-R_dOase_dom"/>
</dbReference>
<dbReference type="Proteomes" id="UP001549167">
    <property type="component" value="Unassembled WGS sequence"/>
</dbReference>
<dbReference type="PROSITE" id="PS51819">
    <property type="entry name" value="VOC"/>
    <property type="match status" value="1"/>
</dbReference>
<dbReference type="Pfam" id="PF00903">
    <property type="entry name" value="Glyoxalase"/>
    <property type="match status" value="1"/>
</dbReference>
<sequence length="127" mass="14446">MGSIELDMVVSSSLDALKVYENVFDLEDVKATDLPEGQNEVLFTLYGMQFHLLDENREAFLVAPSSENPNTSWVNITVDDINKTYQLAMDQGCIEIQPVTEMTDFGLSNAIFMDPFGYMWMLHEVHE</sequence>
<dbReference type="InterPro" id="IPR029068">
    <property type="entry name" value="Glyas_Bleomycin-R_OHBP_Dase"/>
</dbReference>
<feature type="domain" description="VOC" evidence="1">
    <location>
        <begin position="1"/>
        <end position="125"/>
    </location>
</feature>
<dbReference type="InterPro" id="IPR037523">
    <property type="entry name" value="VOC_core"/>
</dbReference>
<evidence type="ECO:0000259" key="1">
    <source>
        <dbReference type="PROSITE" id="PS51819"/>
    </source>
</evidence>
<proteinExistence type="predicted"/>
<name>A0ABV2KUD8_9BACI</name>
<protein>
    <submittedName>
        <fullName evidence="2">PhnB protein</fullName>
    </submittedName>
</protein>
<accession>A0ABV2KUD8</accession>
<comment type="caution">
    <text evidence="2">The sequence shown here is derived from an EMBL/GenBank/DDBJ whole genome shotgun (WGS) entry which is preliminary data.</text>
</comment>
<keyword evidence="3" id="KW-1185">Reference proteome</keyword>
<gene>
    <name evidence="2" type="ORF">ABID56_001282</name>
</gene>
<evidence type="ECO:0000313" key="2">
    <source>
        <dbReference type="EMBL" id="MET3683191.1"/>
    </source>
</evidence>
<dbReference type="EMBL" id="JBEPMX010000005">
    <property type="protein sequence ID" value="MET3683191.1"/>
    <property type="molecule type" value="Genomic_DNA"/>
</dbReference>
<reference evidence="2 3" key="1">
    <citation type="submission" date="2024-06" db="EMBL/GenBank/DDBJ databases">
        <title>Genomic Encyclopedia of Type Strains, Phase IV (KMG-IV): sequencing the most valuable type-strain genomes for metagenomic binning, comparative biology and taxonomic classification.</title>
        <authorList>
            <person name="Goeker M."/>
        </authorList>
    </citation>
    <scope>NUCLEOTIDE SEQUENCE [LARGE SCALE GENOMIC DNA]</scope>
    <source>
        <strain evidence="2 3">DSM 23520</strain>
    </source>
</reference>
<evidence type="ECO:0000313" key="3">
    <source>
        <dbReference type="Proteomes" id="UP001549167"/>
    </source>
</evidence>
<dbReference type="SUPFAM" id="SSF54593">
    <property type="entry name" value="Glyoxalase/Bleomycin resistance protein/Dihydroxybiphenyl dioxygenase"/>
    <property type="match status" value="1"/>
</dbReference>
<dbReference type="Gene3D" id="3.10.180.10">
    <property type="entry name" value="2,3-Dihydroxybiphenyl 1,2-Dioxygenase, domain 1"/>
    <property type="match status" value="1"/>
</dbReference>
<organism evidence="2 3">
    <name type="scientific">Alkalibacillus flavidus</name>
    <dbReference type="NCBI Taxonomy" id="546021"/>
    <lineage>
        <taxon>Bacteria</taxon>
        <taxon>Bacillati</taxon>
        <taxon>Bacillota</taxon>
        <taxon>Bacilli</taxon>
        <taxon>Bacillales</taxon>
        <taxon>Bacillaceae</taxon>
        <taxon>Alkalibacillus</taxon>
    </lineage>
</organism>